<sequence>MKRYWVKEFKSQMEDKNSVLIDIRTPGEIRYWKIKKDCQVLDFYGPNFVNEILKLDKSKKYLIYCAYGNRSFSLLNFMKAQWFTDIADLEWGIADWMDSGEKIEK</sequence>
<dbReference type="InterPro" id="IPR036873">
    <property type="entry name" value="Rhodanese-like_dom_sf"/>
</dbReference>
<name>K2AXX1_9BACT</name>
<reference evidence="2" key="1">
    <citation type="journal article" date="2012" name="Science">
        <title>Fermentation, hydrogen, and sulfur metabolism in multiple uncultivated bacterial phyla.</title>
        <authorList>
            <person name="Wrighton K.C."/>
            <person name="Thomas B.C."/>
            <person name="Sharon I."/>
            <person name="Miller C.S."/>
            <person name="Castelle C.J."/>
            <person name="VerBerkmoes N.C."/>
            <person name="Wilkins M.J."/>
            <person name="Hettich R.L."/>
            <person name="Lipton M.S."/>
            <person name="Williams K.H."/>
            <person name="Long P.E."/>
            <person name="Banfield J.F."/>
        </authorList>
    </citation>
    <scope>NUCLEOTIDE SEQUENCE [LARGE SCALE GENOMIC DNA]</scope>
</reference>
<dbReference type="SUPFAM" id="SSF52821">
    <property type="entry name" value="Rhodanese/Cell cycle control phosphatase"/>
    <property type="match status" value="1"/>
</dbReference>
<dbReference type="Pfam" id="PF00581">
    <property type="entry name" value="Rhodanese"/>
    <property type="match status" value="1"/>
</dbReference>
<dbReference type="CDD" id="cd00158">
    <property type="entry name" value="RHOD"/>
    <property type="match status" value="1"/>
</dbReference>
<organism evidence="2">
    <name type="scientific">uncultured bacterium</name>
    <name type="common">gcode 4</name>
    <dbReference type="NCBI Taxonomy" id="1234023"/>
    <lineage>
        <taxon>Bacteria</taxon>
        <taxon>environmental samples</taxon>
    </lineage>
</organism>
<dbReference type="EMBL" id="AMFJ01021615">
    <property type="protein sequence ID" value="EKD66582.1"/>
    <property type="molecule type" value="Genomic_DNA"/>
</dbReference>
<accession>K2AXX1</accession>
<comment type="caution">
    <text evidence="2">The sequence shown here is derived from an EMBL/GenBank/DDBJ whole genome shotgun (WGS) entry which is preliminary data.</text>
</comment>
<feature type="domain" description="Rhodanese" evidence="1">
    <location>
        <begin position="14"/>
        <end position="105"/>
    </location>
</feature>
<dbReference type="Gene3D" id="3.40.250.10">
    <property type="entry name" value="Rhodanese-like domain"/>
    <property type="match status" value="1"/>
</dbReference>
<dbReference type="PROSITE" id="PS50206">
    <property type="entry name" value="RHODANESE_3"/>
    <property type="match status" value="1"/>
</dbReference>
<gene>
    <name evidence="2" type="ORF">ACD_49C00029G0010</name>
</gene>
<dbReference type="InterPro" id="IPR001763">
    <property type="entry name" value="Rhodanese-like_dom"/>
</dbReference>
<proteinExistence type="predicted"/>
<evidence type="ECO:0000313" key="2">
    <source>
        <dbReference type="EMBL" id="EKD66582.1"/>
    </source>
</evidence>
<evidence type="ECO:0000259" key="1">
    <source>
        <dbReference type="PROSITE" id="PS50206"/>
    </source>
</evidence>
<dbReference type="AlphaFoldDB" id="K2AXX1"/>
<protein>
    <submittedName>
        <fullName evidence="2">Pyridine nucleotide-disulfide oxidoreductase</fullName>
    </submittedName>
</protein>